<evidence type="ECO:0000259" key="6">
    <source>
        <dbReference type="PROSITE" id="PS50966"/>
    </source>
</evidence>
<proteinExistence type="predicted"/>
<organism evidence="7 8">
    <name type="scientific">Lactuca sativa</name>
    <name type="common">Garden lettuce</name>
    <dbReference type="NCBI Taxonomy" id="4236"/>
    <lineage>
        <taxon>Eukaryota</taxon>
        <taxon>Viridiplantae</taxon>
        <taxon>Streptophyta</taxon>
        <taxon>Embryophyta</taxon>
        <taxon>Tracheophyta</taxon>
        <taxon>Spermatophyta</taxon>
        <taxon>Magnoliopsida</taxon>
        <taxon>eudicotyledons</taxon>
        <taxon>Gunneridae</taxon>
        <taxon>Pentapetalae</taxon>
        <taxon>asterids</taxon>
        <taxon>campanulids</taxon>
        <taxon>Asterales</taxon>
        <taxon>Asteraceae</taxon>
        <taxon>Cichorioideae</taxon>
        <taxon>Cichorieae</taxon>
        <taxon>Lactucinae</taxon>
        <taxon>Lactuca</taxon>
    </lineage>
</organism>
<evidence type="ECO:0000256" key="5">
    <source>
        <dbReference type="SAM" id="MobiDB-lite"/>
    </source>
</evidence>
<evidence type="ECO:0000256" key="3">
    <source>
        <dbReference type="ARBA" id="ARBA00022833"/>
    </source>
</evidence>
<dbReference type="PANTHER" id="PTHR31973:SF189">
    <property type="entry name" value="TRANSPOSASE, MUDR, PLANT, MULE TRANSPOSASE DOMAIN PROTEIN-RELATED"/>
    <property type="match status" value="1"/>
</dbReference>
<dbReference type="GO" id="GO:0008270">
    <property type="term" value="F:zinc ion binding"/>
    <property type="evidence" value="ECO:0007669"/>
    <property type="project" value="UniProtKB-KW"/>
</dbReference>
<evidence type="ECO:0000313" key="8">
    <source>
        <dbReference type="Proteomes" id="UP000235145"/>
    </source>
</evidence>
<dbReference type="Pfam" id="PF03108">
    <property type="entry name" value="DBD_Tnp_Mut"/>
    <property type="match status" value="1"/>
</dbReference>
<gene>
    <name evidence="7" type="ORF">LSAT_V11C300145070</name>
</gene>
<evidence type="ECO:0000256" key="1">
    <source>
        <dbReference type="ARBA" id="ARBA00022723"/>
    </source>
</evidence>
<evidence type="ECO:0000256" key="2">
    <source>
        <dbReference type="ARBA" id="ARBA00022771"/>
    </source>
</evidence>
<feature type="region of interest" description="Disordered" evidence="5">
    <location>
        <begin position="597"/>
        <end position="660"/>
    </location>
</feature>
<accession>A0A9R1W4H4</accession>
<keyword evidence="3" id="KW-0862">Zinc</keyword>
<name>A0A9R1W4H4_LACSA</name>
<dbReference type="Pfam" id="PF04434">
    <property type="entry name" value="SWIM"/>
    <property type="match status" value="1"/>
</dbReference>
<dbReference type="InterPro" id="IPR018289">
    <property type="entry name" value="MULE_transposase_dom"/>
</dbReference>
<keyword evidence="8" id="KW-1185">Reference proteome</keyword>
<dbReference type="Proteomes" id="UP000235145">
    <property type="component" value="Unassembled WGS sequence"/>
</dbReference>
<feature type="region of interest" description="Disordered" evidence="5">
    <location>
        <begin position="556"/>
        <end position="578"/>
    </location>
</feature>
<dbReference type="PANTHER" id="PTHR31973">
    <property type="entry name" value="POLYPROTEIN, PUTATIVE-RELATED"/>
    <property type="match status" value="1"/>
</dbReference>
<evidence type="ECO:0000313" key="7">
    <source>
        <dbReference type="EMBL" id="KAJ0215753.1"/>
    </source>
</evidence>
<dbReference type="InterPro" id="IPR004332">
    <property type="entry name" value="Transposase_MuDR"/>
</dbReference>
<dbReference type="InterPro" id="IPR007527">
    <property type="entry name" value="Znf_SWIM"/>
</dbReference>
<dbReference type="SMART" id="SM00575">
    <property type="entry name" value="ZnF_PMZ"/>
    <property type="match status" value="1"/>
</dbReference>
<protein>
    <recommendedName>
        <fullName evidence="6">SWIM-type domain-containing protein</fullName>
    </recommendedName>
</protein>
<reference evidence="7 8" key="1">
    <citation type="journal article" date="2017" name="Nat. Commun.">
        <title>Genome assembly with in vitro proximity ligation data and whole-genome triplication in lettuce.</title>
        <authorList>
            <person name="Reyes-Chin-Wo S."/>
            <person name="Wang Z."/>
            <person name="Yang X."/>
            <person name="Kozik A."/>
            <person name="Arikit S."/>
            <person name="Song C."/>
            <person name="Xia L."/>
            <person name="Froenicke L."/>
            <person name="Lavelle D.O."/>
            <person name="Truco M.J."/>
            <person name="Xia R."/>
            <person name="Zhu S."/>
            <person name="Xu C."/>
            <person name="Xu H."/>
            <person name="Xu X."/>
            <person name="Cox K."/>
            <person name="Korf I."/>
            <person name="Meyers B.C."/>
            <person name="Michelmore R.W."/>
        </authorList>
    </citation>
    <scope>NUCLEOTIDE SEQUENCE [LARGE SCALE GENOMIC DNA]</scope>
    <source>
        <strain evidence="8">cv. Salinas</strain>
        <tissue evidence="7">Seedlings</tissue>
    </source>
</reference>
<keyword evidence="1" id="KW-0479">Metal-binding</keyword>
<comment type="caution">
    <text evidence="7">The sequence shown here is derived from an EMBL/GenBank/DDBJ whole genome shotgun (WGS) entry which is preliminary data.</text>
</comment>
<dbReference type="PROSITE" id="PS50966">
    <property type="entry name" value="ZF_SWIM"/>
    <property type="match status" value="1"/>
</dbReference>
<evidence type="ECO:0000256" key="4">
    <source>
        <dbReference type="PROSITE-ProRule" id="PRU00325"/>
    </source>
</evidence>
<dbReference type="AlphaFoldDB" id="A0A9R1W4H4"/>
<dbReference type="Pfam" id="PF10551">
    <property type="entry name" value="MULE"/>
    <property type="match status" value="1"/>
</dbReference>
<feature type="domain" description="SWIM-type" evidence="6">
    <location>
        <begin position="475"/>
        <end position="507"/>
    </location>
</feature>
<keyword evidence="2 4" id="KW-0863">Zinc-finger</keyword>
<sequence>MPSRVKYIPNITLYPTDATQEWRKMNPELGMRFSSPAELNSSPSNYAVEHGYDLYYEKNDKDRLPIKCCKGKRPQCRFRLWASWMKDEQTFQIKSLREDHSCSRAFKLGSIVTYRWIGKQFVTDILESPKMSLRKMKAMVSKLFNINVSVGQCRNAKRYALCEIEGDLKDHYSKLWDYGAEIKRANPRSHIEVYVQPRNNSTVMFERFYVSFKGVVDGWLDVCRKVIRIDGCFLKVICKGKLLSVVGRKRNNNIYPIAWAVVNVENKNTWKWFLDNLMEDIDEGGNGNGITLMSDGHKGIMEAVKERCPEVEHRLCARHILANFHKRIKGECYIKPYWRAVKATTIPKFELPMEEIKSFDVGAYDYLIQRDPKCCSRAFFKVGMGCGEMENGVSESFNAAIEEARKKPLITTLKDIRVCMMERLYMQKGKGFGWDLAICPTIRRKLGKLKKLIRFWASYVSGYKQFEVMQCNERYGVDMEKRECGCQGCQLTGIPCVHAICAISSLNLDPEEFVAEWFTKSAFLRAYDYSIHPLNDSTLWPYMPDFHQILPPTRRLPGRPCLKRKRDQAENKLSGNTRHTMSRVGIQHRCTICNETGDNNATCPMRGPSEAGPSTARKKSNVRNCPSQAGPSTPAPSAPTHVNQDPLTQDHVPVNEDPMNQENVNEVPVNQDHVHEFPVNEVPINQDPVIPIPVNQVPVNLGVRVPRRFGVRARKPSERIHKIQIRKQVFRKDGKGMTKDNTVTLHLD</sequence>
<dbReference type="EMBL" id="NBSK02000003">
    <property type="protein sequence ID" value="KAJ0215753.1"/>
    <property type="molecule type" value="Genomic_DNA"/>
</dbReference>
<dbReference type="InterPro" id="IPR006564">
    <property type="entry name" value="Znf_PMZ"/>
</dbReference>